<reference evidence="2" key="1">
    <citation type="submission" date="2020-07" db="EMBL/GenBank/DDBJ databases">
        <title>Multicomponent nature underlies the extraordinary mechanical properties of spider dragline silk.</title>
        <authorList>
            <person name="Kono N."/>
            <person name="Nakamura H."/>
            <person name="Mori M."/>
            <person name="Yoshida Y."/>
            <person name="Ohtoshi R."/>
            <person name="Malay A.D."/>
            <person name="Moran D.A.P."/>
            <person name="Tomita M."/>
            <person name="Numata K."/>
            <person name="Arakawa K."/>
        </authorList>
    </citation>
    <scope>NUCLEOTIDE SEQUENCE</scope>
</reference>
<evidence type="ECO:0000313" key="3">
    <source>
        <dbReference type="Proteomes" id="UP000887116"/>
    </source>
</evidence>
<evidence type="ECO:0000256" key="1">
    <source>
        <dbReference type="SAM" id="MobiDB-lite"/>
    </source>
</evidence>
<accession>A0A8X6J8G2</accession>
<keyword evidence="3" id="KW-1185">Reference proteome</keyword>
<protein>
    <submittedName>
        <fullName evidence="2">Uncharacterized protein</fullName>
    </submittedName>
</protein>
<feature type="compositionally biased region" description="Basic and acidic residues" evidence="1">
    <location>
        <begin position="1"/>
        <end position="19"/>
    </location>
</feature>
<organism evidence="2 3">
    <name type="scientific">Trichonephila clavata</name>
    <name type="common">Joro spider</name>
    <name type="synonym">Nephila clavata</name>
    <dbReference type="NCBI Taxonomy" id="2740835"/>
    <lineage>
        <taxon>Eukaryota</taxon>
        <taxon>Metazoa</taxon>
        <taxon>Ecdysozoa</taxon>
        <taxon>Arthropoda</taxon>
        <taxon>Chelicerata</taxon>
        <taxon>Arachnida</taxon>
        <taxon>Araneae</taxon>
        <taxon>Araneomorphae</taxon>
        <taxon>Entelegynae</taxon>
        <taxon>Araneoidea</taxon>
        <taxon>Nephilidae</taxon>
        <taxon>Trichonephila</taxon>
    </lineage>
</organism>
<feature type="region of interest" description="Disordered" evidence="1">
    <location>
        <begin position="1"/>
        <end position="100"/>
    </location>
</feature>
<feature type="compositionally biased region" description="Basic residues" evidence="1">
    <location>
        <begin position="86"/>
        <end position="100"/>
    </location>
</feature>
<evidence type="ECO:0000313" key="2">
    <source>
        <dbReference type="EMBL" id="GFR24855.1"/>
    </source>
</evidence>
<dbReference type="AlphaFoldDB" id="A0A8X6J8G2"/>
<dbReference type="EMBL" id="BMAO01038426">
    <property type="protein sequence ID" value="GFR24855.1"/>
    <property type="molecule type" value="Genomic_DNA"/>
</dbReference>
<dbReference type="Proteomes" id="UP000887116">
    <property type="component" value="Unassembled WGS sequence"/>
</dbReference>
<gene>
    <name evidence="2" type="ORF">TNCT_307301</name>
</gene>
<name>A0A8X6J8G2_TRICU</name>
<proteinExistence type="predicted"/>
<sequence length="100" mass="11594">MLKLKDDHMRPVKGERDLSQNHFHQSVPRTRKMTRREEADRSQVLSGRSSPGPFRRRRPTLKVKSSLEGPAHAHLKDKRPTAKYKPCPKVHSRSTSRSCK</sequence>
<comment type="caution">
    <text evidence="2">The sequence shown here is derived from an EMBL/GenBank/DDBJ whole genome shotgun (WGS) entry which is preliminary data.</text>
</comment>